<name>A0A914GSR8_GLORO</name>
<keyword evidence="1" id="KW-1185">Reference proteome</keyword>
<sequence>MDKSGNNTPKGTNMQMVSPKAIAWATQTLGGCERDLCCRVALDADKYFKAFTKCRDEKKQSDAQLEQHEQLWTGIVEQLSLLQTVFSRDAQEKEALRAENEGLRGQNILLNAEVFRLKTIIEKCAIVPKSGVVPPNVVKKDPPLALTTKRQSTGGHHDESTSVGRVKRIKESGPTTTAPSVAVVVPPLVANAKQKPMQATKNAKSSSSSSHSNVLEDFWQTVKEHEQGVLHGWTTARALVEHFMITNPPCTVLEQHQNSSVRQNVLRFADSIFAFVHQNNALPPLKIKDHQFFVEK</sequence>
<accession>A0A914GSR8</accession>
<protein>
    <submittedName>
        <fullName evidence="2">Uncharacterized protein</fullName>
    </submittedName>
</protein>
<proteinExistence type="predicted"/>
<reference evidence="2" key="1">
    <citation type="submission" date="2022-11" db="UniProtKB">
        <authorList>
            <consortium name="WormBaseParasite"/>
        </authorList>
    </citation>
    <scope>IDENTIFICATION</scope>
</reference>
<organism evidence="1 2">
    <name type="scientific">Globodera rostochiensis</name>
    <name type="common">Golden nematode worm</name>
    <name type="synonym">Heterodera rostochiensis</name>
    <dbReference type="NCBI Taxonomy" id="31243"/>
    <lineage>
        <taxon>Eukaryota</taxon>
        <taxon>Metazoa</taxon>
        <taxon>Ecdysozoa</taxon>
        <taxon>Nematoda</taxon>
        <taxon>Chromadorea</taxon>
        <taxon>Rhabditida</taxon>
        <taxon>Tylenchina</taxon>
        <taxon>Tylenchomorpha</taxon>
        <taxon>Tylenchoidea</taxon>
        <taxon>Heteroderidae</taxon>
        <taxon>Heteroderinae</taxon>
        <taxon>Globodera</taxon>
    </lineage>
</organism>
<evidence type="ECO:0000313" key="1">
    <source>
        <dbReference type="Proteomes" id="UP000887572"/>
    </source>
</evidence>
<dbReference type="WBParaSite" id="Gr19_v10_g11034.t1">
    <property type="protein sequence ID" value="Gr19_v10_g11034.t1"/>
    <property type="gene ID" value="Gr19_v10_g11034"/>
</dbReference>
<dbReference type="Proteomes" id="UP000887572">
    <property type="component" value="Unplaced"/>
</dbReference>
<dbReference type="AlphaFoldDB" id="A0A914GSR8"/>
<evidence type="ECO:0000313" key="2">
    <source>
        <dbReference type="WBParaSite" id="Gr19_v10_g11034.t1"/>
    </source>
</evidence>
<dbReference type="PROSITE" id="PS51257">
    <property type="entry name" value="PROKAR_LIPOPROTEIN"/>
    <property type="match status" value="1"/>
</dbReference>